<organism evidence="3 4">
    <name type="scientific">Rhamnella rubrinervis</name>
    <dbReference type="NCBI Taxonomy" id="2594499"/>
    <lineage>
        <taxon>Eukaryota</taxon>
        <taxon>Viridiplantae</taxon>
        <taxon>Streptophyta</taxon>
        <taxon>Embryophyta</taxon>
        <taxon>Tracheophyta</taxon>
        <taxon>Spermatophyta</taxon>
        <taxon>Magnoliopsida</taxon>
        <taxon>eudicotyledons</taxon>
        <taxon>Gunneridae</taxon>
        <taxon>Pentapetalae</taxon>
        <taxon>rosids</taxon>
        <taxon>fabids</taxon>
        <taxon>Rosales</taxon>
        <taxon>Rhamnaceae</taxon>
        <taxon>rhamnoid group</taxon>
        <taxon>Rhamneae</taxon>
        <taxon>Rhamnella</taxon>
    </lineage>
</organism>
<feature type="region of interest" description="Disordered" evidence="1">
    <location>
        <begin position="406"/>
        <end position="430"/>
    </location>
</feature>
<reference evidence="3" key="1">
    <citation type="submission" date="2020-03" db="EMBL/GenBank/DDBJ databases">
        <title>A high-quality chromosome-level genome assembly of a woody plant with both climbing and erect habits, Rhamnella rubrinervis.</title>
        <authorList>
            <person name="Lu Z."/>
            <person name="Yang Y."/>
            <person name="Zhu X."/>
            <person name="Sun Y."/>
        </authorList>
    </citation>
    <scope>NUCLEOTIDE SEQUENCE</scope>
    <source>
        <strain evidence="3">BYM</strain>
        <tissue evidence="3">Leaf</tissue>
    </source>
</reference>
<accession>A0A8K0GR05</accession>
<evidence type="ECO:0000313" key="4">
    <source>
        <dbReference type="Proteomes" id="UP000796880"/>
    </source>
</evidence>
<dbReference type="InterPro" id="IPR023342">
    <property type="entry name" value="APO_dom"/>
</dbReference>
<dbReference type="EMBL" id="VOIH02000010">
    <property type="protein sequence ID" value="KAF3435249.1"/>
    <property type="molecule type" value="Genomic_DNA"/>
</dbReference>
<feature type="compositionally biased region" description="Basic residues" evidence="1">
    <location>
        <begin position="408"/>
        <end position="422"/>
    </location>
</feature>
<evidence type="ECO:0000256" key="1">
    <source>
        <dbReference type="SAM" id="MobiDB-lite"/>
    </source>
</evidence>
<keyword evidence="4" id="KW-1185">Reference proteome</keyword>
<dbReference type="GO" id="GO:0003723">
    <property type="term" value="F:RNA binding"/>
    <property type="evidence" value="ECO:0007669"/>
    <property type="project" value="InterPro"/>
</dbReference>
<dbReference type="PANTHER" id="PTHR10388">
    <property type="entry name" value="EUKARYOTIC TRANSLATION INITIATION FACTOR SUI1"/>
    <property type="match status" value="1"/>
</dbReference>
<feature type="domain" description="APO" evidence="2">
    <location>
        <begin position="123"/>
        <end position="207"/>
    </location>
</feature>
<dbReference type="Proteomes" id="UP000796880">
    <property type="component" value="Unassembled WGS sequence"/>
</dbReference>
<name>A0A8K0GR05_9ROSA</name>
<dbReference type="OrthoDB" id="1926485at2759"/>
<sequence length="430" mass="49268">MLHRRVRNIRQLFEVISQNYVASLPGTSKHSCGLYSTVSIQTELPRKLKKSERKPMVRNFNELKREARLKKRERQKVHEVTLKPPENGMLVEGLIPVAQEVYAARTKLLSCVSRAVKSIAIYSCSFCEEVHVGHPPHKIRTCNVQGSQANKEHSWKIGGVEHVLPLVESFHLYDRIGRAVSHNERLQVDRIPAIVELCVQAGVNIAEYPTRRRAFPVYSVAGRFIDFERRFPKGDSPGKGINTCRFWENMSRDDNKSMDFDSHDVQVVAVQGMEAWEILRCGALRLMEKYAVQTCGYCPEVQVGPKGHRVRNCRAYKHQMRDGQHAWQEATIDDILPPVYAWHVPDSLQGEQPLENSLKIYYGRLPAVVELFAQAGAQVSEDYASLIREDVAVPELHEEKWVVDVPQKRKKDGKSHKHKQRQCNKLIPQD</sequence>
<comment type="caution">
    <text evidence="3">The sequence shown here is derived from an EMBL/GenBank/DDBJ whole genome shotgun (WGS) entry which is preliminary data.</text>
</comment>
<evidence type="ECO:0000313" key="3">
    <source>
        <dbReference type="EMBL" id="KAF3435249.1"/>
    </source>
</evidence>
<dbReference type="Pfam" id="PF05634">
    <property type="entry name" value="APO_RNA-bind"/>
    <property type="match status" value="2"/>
</dbReference>
<feature type="domain" description="APO" evidence="2">
    <location>
        <begin position="294"/>
        <end position="381"/>
    </location>
</feature>
<protein>
    <recommendedName>
        <fullName evidence="2">APO domain-containing protein</fullName>
    </recommendedName>
</protein>
<proteinExistence type="predicted"/>
<gene>
    <name evidence="3" type="ORF">FNV43_RR22336</name>
</gene>
<dbReference type="AlphaFoldDB" id="A0A8K0GR05"/>
<dbReference type="PROSITE" id="PS51499">
    <property type="entry name" value="APO"/>
    <property type="match status" value="2"/>
</dbReference>
<evidence type="ECO:0000259" key="2">
    <source>
        <dbReference type="PROSITE" id="PS51499"/>
    </source>
</evidence>